<accession>A0A6S5C3L8</accession>
<evidence type="ECO:0000313" key="2">
    <source>
        <dbReference type="EMBL" id="BBR39864.1"/>
    </source>
</evidence>
<organism evidence="2 3">
    <name type="scientific">Aeromonas veronii</name>
    <dbReference type="NCBI Taxonomy" id="654"/>
    <lineage>
        <taxon>Bacteria</taxon>
        <taxon>Pseudomonadati</taxon>
        <taxon>Pseudomonadota</taxon>
        <taxon>Gammaproteobacteria</taxon>
        <taxon>Aeromonadales</taxon>
        <taxon>Aeromonadaceae</taxon>
        <taxon>Aeromonas</taxon>
    </lineage>
</organism>
<dbReference type="Proteomes" id="UP000515442">
    <property type="component" value="Chromosome"/>
</dbReference>
<dbReference type="Gene3D" id="3.40.50.300">
    <property type="entry name" value="P-loop containing nucleotide triphosphate hydrolases"/>
    <property type="match status" value="1"/>
</dbReference>
<dbReference type="InterPro" id="IPR027417">
    <property type="entry name" value="P-loop_NTPase"/>
</dbReference>
<dbReference type="SUPFAM" id="SSF52540">
    <property type="entry name" value="P-loop containing nucleoside triphosphate hydrolases"/>
    <property type="match status" value="1"/>
</dbReference>
<evidence type="ECO:0000259" key="1">
    <source>
        <dbReference type="Pfam" id="PF00350"/>
    </source>
</evidence>
<name>A0A6S5C3L8_AERVE</name>
<sequence length="606" mass="67277">MSEVMLRENLIASFCTLKGQFDRSLAEAHELDRQFMVLHQQFRNNMAAYIGEAQRKLPKDNPLSTQFDGFLSAIAATDAAWNKEISKRDKGIKFQEGFNDSLLVFIYGKVKSGKSSLGNYMAWGHTDPDQRVKAALSPDGHPSYFTHENTHASNGDSQDEALNRKEFRVGATEATSSIQGFRLPGLTWVDSPGLHSVNEQNGRLAKDYVEHADLILYTMRSDAPGRASDLNEIRSLNTQGKEMLILVTGSDKNEEVGWDDELDKPISTVQMKSAEIRKEQRDFISRELGFINSDDLLSISARYAQEHAKDLEKMADSGMGQLFSTLHRISQQEGVRLKKNVPMQNFCNFMRFCQGELTPYEQLIIALVANIGKLHGDVPKAVTREIRAAQTVMSSEIDADFDELAEQRNNEHFMNDALRKAHRHWDSTLQRVIGQALNRVFAQITEDFKDAVSKTWHIADLELPDFNLDKAMEQIPSGVRKGNRGLTGVIGTAIGAGLGFVAGGPAGAAIGATVGSALGGAAGRSTEINMREIEVITGDNLEQIRAQTHAAYGQAIEMTVRQQADISLTRQLDAALQTTRTLTQEIARTQQGFEVLRQTAQQKIQY</sequence>
<gene>
    <name evidence="2" type="ORF">WP3W19E03_23890</name>
</gene>
<dbReference type="AlphaFoldDB" id="A0A6S5C3L8"/>
<dbReference type="EMBL" id="AP022038">
    <property type="protein sequence ID" value="BBR39864.1"/>
    <property type="molecule type" value="Genomic_DNA"/>
</dbReference>
<dbReference type="InterPro" id="IPR045063">
    <property type="entry name" value="Dynamin_N"/>
</dbReference>
<evidence type="ECO:0000313" key="3">
    <source>
        <dbReference type="Proteomes" id="UP000515442"/>
    </source>
</evidence>
<dbReference type="RefSeq" id="WP_182937560.1">
    <property type="nucleotide sequence ID" value="NZ_AP022038.1"/>
</dbReference>
<protein>
    <recommendedName>
        <fullName evidence="1">Dynamin N-terminal domain-containing protein</fullName>
    </recommendedName>
</protein>
<feature type="domain" description="Dynamin N-terminal" evidence="1">
    <location>
        <begin position="157"/>
        <end position="246"/>
    </location>
</feature>
<reference evidence="2 3" key="1">
    <citation type="submission" date="2019-12" db="EMBL/GenBank/DDBJ databases">
        <title>complete genome sequences of Aeromonas veronii str. WP3-W19-ESBL-03 isolated from wastewater treatment plant effluent.</title>
        <authorList>
            <person name="Sekizuka T."/>
            <person name="Itokawa K."/>
            <person name="Yatsu K."/>
            <person name="Inamine Y."/>
            <person name="Kuroda M."/>
        </authorList>
    </citation>
    <scope>NUCLEOTIDE SEQUENCE [LARGE SCALE GENOMIC DNA]</scope>
    <source>
        <strain evidence="2 3">WP3-W19-ESBL-03</strain>
    </source>
</reference>
<proteinExistence type="predicted"/>
<dbReference type="Pfam" id="PF00350">
    <property type="entry name" value="Dynamin_N"/>
    <property type="match status" value="1"/>
</dbReference>